<dbReference type="PROSITE" id="PS50013">
    <property type="entry name" value="CHROMO_2"/>
    <property type="match status" value="2"/>
</dbReference>
<dbReference type="SUPFAM" id="SSF54160">
    <property type="entry name" value="Chromo domain-like"/>
    <property type="match status" value="2"/>
</dbReference>
<feature type="domain" description="Chromo" evidence="4">
    <location>
        <begin position="90"/>
        <end position="148"/>
    </location>
</feature>
<dbReference type="InterPro" id="IPR000953">
    <property type="entry name" value="Chromo/chromo_shadow_dom"/>
</dbReference>
<dbReference type="Pfam" id="PF00385">
    <property type="entry name" value="Chromo"/>
    <property type="match status" value="1"/>
</dbReference>
<dbReference type="InterPro" id="IPR023779">
    <property type="entry name" value="Chromodomain_CS"/>
</dbReference>
<keyword evidence="3" id="KW-0539">Nucleus</keyword>
<dbReference type="InterPro" id="IPR023780">
    <property type="entry name" value="Chromo_domain"/>
</dbReference>
<evidence type="ECO:0000313" key="5">
    <source>
        <dbReference type="WBParaSite" id="SBAD_0000397401-mRNA-1"/>
    </source>
</evidence>
<dbReference type="SMART" id="SM00298">
    <property type="entry name" value="CHROMO"/>
    <property type="match status" value="2"/>
</dbReference>
<dbReference type="FunFam" id="2.40.50.40:FF:000031">
    <property type="entry name" value="Heterochromatin protein 1"/>
    <property type="match status" value="1"/>
</dbReference>
<dbReference type="InterPro" id="IPR016197">
    <property type="entry name" value="Chromo-like_dom_sf"/>
</dbReference>
<dbReference type="AlphaFoldDB" id="A0A183IJK8"/>
<dbReference type="WBParaSite" id="SBAD_0000397401-mRNA-1">
    <property type="protein sequence ID" value="SBAD_0000397401-mRNA-1"/>
    <property type="gene ID" value="SBAD_0000397401"/>
</dbReference>
<keyword evidence="2" id="KW-0677">Repeat</keyword>
<organism evidence="5">
    <name type="scientific">Soboliphyme baturini</name>
    <dbReference type="NCBI Taxonomy" id="241478"/>
    <lineage>
        <taxon>Eukaryota</taxon>
        <taxon>Metazoa</taxon>
        <taxon>Ecdysozoa</taxon>
        <taxon>Nematoda</taxon>
        <taxon>Enoplea</taxon>
        <taxon>Dorylaimia</taxon>
        <taxon>Dioctophymatida</taxon>
        <taxon>Dioctophymatoidea</taxon>
        <taxon>Soboliphymatidae</taxon>
        <taxon>Soboliphyme</taxon>
    </lineage>
</organism>
<name>A0A183IJK8_9BILA</name>
<evidence type="ECO:0000256" key="1">
    <source>
        <dbReference type="ARBA" id="ARBA00004123"/>
    </source>
</evidence>
<evidence type="ECO:0000256" key="2">
    <source>
        <dbReference type="ARBA" id="ARBA00022737"/>
    </source>
</evidence>
<dbReference type="Pfam" id="PF01393">
    <property type="entry name" value="Chromo_shadow"/>
    <property type="match status" value="1"/>
</dbReference>
<proteinExistence type="predicted"/>
<dbReference type="PRINTS" id="PR00504">
    <property type="entry name" value="CHROMODOMAIN"/>
</dbReference>
<dbReference type="GO" id="GO:0000792">
    <property type="term" value="C:heterochromatin"/>
    <property type="evidence" value="ECO:0007669"/>
    <property type="project" value="UniProtKB-ARBA"/>
</dbReference>
<dbReference type="InterPro" id="IPR051219">
    <property type="entry name" value="Heterochromatin_chromo-domain"/>
</dbReference>
<dbReference type="PANTHER" id="PTHR22812">
    <property type="entry name" value="CHROMOBOX PROTEIN"/>
    <property type="match status" value="1"/>
</dbReference>
<dbReference type="Gene3D" id="2.40.50.40">
    <property type="match status" value="2"/>
</dbReference>
<reference evidence="5" key="1">
    <citation type="submission" date="2016-06" db="UniProtKB">
        <authorList>
            <consortium name="WormBaseParasite"/>
        </authorList>
    </citation>
    <scope>IDENTIFICATION</scope>
</reference>
<evidence type="ECO:0000256" key="3">
    <source>
        <dbReference type="ARBA" id="ARBA00023242"/>
    </source>
</evidence>
<accession>A0A183IJK8</accession>
<dbReference type="InterPro" id="IPR008251">
    <property type="entry name" value="Chromo_shadow_dom"/>
</dbReference>
<feature type="domain" description="Chromo" evidence="4">
    <location>
        <begin position="1"/>
        <end position="58"/>
    </location>
</feature>
<dbReference type="InterPro" id="IPR017984">
    <property type="entry name" value="Chromo_dom_subgr"/>
</dbReference>
<evidence type="ECO:0000259" key="4">
    <source>
        <dbReference type="PROSITE" id="PS50013"/>
    </source>
</evidence>
<protein>
    <submittedName>
        <fullName evidence="5">Chromo domain-containing protein</fullName>
    </submittedName>
</protein>
<sequence length="174" mass="19665">LTAWFLGATDSSGELSFLIKWKGSDEADLVPSRIANVRCPQLVIKFYEARLTWHTKSTGEEKAEAADNSYIGMAEKRSITPSEESDDDVFSVEEIVGKRVKNGRVEYLLKWENFPSSENTWEPADNLMCHDLIREFELNEAKKSKAIRNSKSHKQKGEADISAKPMAGLCVFEF</sequence>
<dbReference type="GO" id="GO:0005634">
    <property type="term" value="C:nucleus"/>
    <property type="evidence" value="ECO:0007669"/>
    <property type="project" value="UniProtKB-SubCell"/>
</dbReference>
<comment type="subcellular location">
    <subcellularLocation>
        <location evidence="1">Nucleus</location>
    </subcellularLocation>
</comment>
<dbReference type="SMART" id="SM00300">
    <property type="entry name" value="ChSh"/>
    <property type="match status" value="1"/>
</dbReference>
<dbReference type="CDD" id="cd00034">
    <property type="entry name" value="CSD"/>
    <property type="match status" value="1"/>
</dbReference>
<dbReference type="PROSITE" id="PS00598">
    <property type="entry name" value="CHROMO_1"/>
    <property type="match status" value="1"/>
</dbReference>